<comment type="caution">
    <text evidence="4">The sequence shown here is derived from an EMBL/GenBank/DDBJ whole genome shotgun (WGS) entry which is preliminary data.</text>
</comment>
<dbReference type="SUPFAM" id="SSF47090">
    <property type="entry name" value="PGBD-like"/>
    <property type="match status" value="1"/>
</dbReference>
<evidence type="ECO:0000313" key="4">
    <source>
        <dbReference type="EMBL" id="GGO93334.1"/>
    </source>
</evidence>
<organism evidence="4 5">
    <name type="scientific">Wenjunlia tyrosinilytica</name>
    <dbReference type="NCBI Taxonomy" id="1544741"/>
    <lineage>
        <taxon>Bacteria</taxon>
        <taxon>Bacillati</taxon>
        <taxon>Actinomycetota</taxon>
        <taxon>Actinomycetes</taxon>
        <taxon>Kitasatosporales</taxon>
        <taxon>Streptomycetaceae</taxon>
        <taxon>Wenjunlia</taxon>
    </lineage>
</organism>
<gene>
    <name evidence="4" type="ORF">GCM10012280_45630</name>
</gene>
<dbReference type="InterPro" id="IPR002477">
    <property type="entry name" value="Peptidoglycan-bd-like"/>
</dbReference>
<reference evidence="4" key="2">
    <citation type="submission" date="2020-09" db="EMBL/GenBank/DDBJ databases">
        <authorList>
            <person name="Sun Q."/>
            <person name="Zhou Y."/>
        </authorList>
    </citation>
    <scope>NUCLEOTIDE SEQUENCE</scope>
    <source>
        <strain evidence="4">CGMCC 4.7201</strain>
    </source>
</reference>
<evidence type="ECO:0000259" key="3">
    <source>
        <dbReference type="Pfam" id="PF01471"/>
    </source>
</evidence>
<feature type="region of interest" description="Disordered" evidence="1">
    <location>
        <begin position="25"/>
        <end position="50"/>
    </location>
</feature>
<dbReference type="Proteomes" id="UP000641932">
    <property type="component" value="Unassembled WGS sequence"/>
</dbReference>
<feature type="region of interest" description="Disordered" evidence="1">
    <location>
        <begin position="248"/>
        <end position="289"/>
    </location>
</feature>
<feature type="signal peptide" evidence="2">
    <location>
        <begin position="1"/>
        <end position="23"/>
    </location>
</feature>
<dbReference type="Gene3D" id="2.40.420.20">
    <property type="match status" value="1"/>
</dbReference>
<dbReference type="AlphaFoldDB" id="A0A918E030"/>
<sequence>MKPARRTGVAAAVVIALAGGAVAAAQQPWRSDTRGQGSGHDGGGAPSTATVQRTTLTSGLELTGKLGHGPATDVVGQGQGTFTGLPRPGDRIEAGGVLYELNGEPVVLFAGSRPFWRELATGVTGPDVQELERNLTDLGYADATSMTVDEEFTDGTAAAVKRWQKAHGLKRTGRVELGRVVVLRDRAVRVEEVSAKLGGTAVAGSGTTVLKVTRPGVFATVGLDDEQIAQLAPGSKVTVRLGTGSATKGEVKQITRGSGADGGQGADDDATAGGGGGAAGAGSGTAGGQDKATATIALTDQKKAKSALDHARPAVTLTVPEDKAEDTLVVPVTALLARPEGGYGVEVVRPGAAQPVRVRVRVGLIVDARAQITPVAGRLSEGDKVVIPS</sequence>
<proteinExistence type="predicted"/>
<dbReference type="RefSeq" id="WP_189133635.1">
    <property type="nucleotide sequence ID" value="NZ_BMMS01000020.1"/>
</dbReference>
<keyword evidence="5" id="KW-1185">Reference proteome</keyword>
<dbReference type="Pfam" id="PF01471">
    <property type="entry name" value="PG_binding_1"/>
    <property type="match status" value="1"/>
</dbReference>
<dbReference type="Gene3D" id="1.10.101.10">
    <property type="entry name" value="PGBD-like superfamily/PGBD"/>
    <property type="match status" value="1"/>
</dbReference>
<feature type="chain" id="PRO_5037847847" description="Peptidoglycan binding-like domain-containing protein" evidence="2">
    <location>
        <begin position="24"/>
        <end position="389"/>
    </location>
</feature>
<protein>
    <recommendedName>
        <fullName evidence="3">Peptidoglycan binding-like domain-containing protein</fullName>
    </recommendedName>
</protein>
<feature type="domain" description="Peptidoglycan binding-like" evidence="3">
    <location>
        <begin position="124"/>
        <end position="175"/>
    </location>
</feature>
<feature type="compositionally biased region" description="Gly residues" evidence="1">
    <location>
        <begin position="36"/>
        <end position="45"/>
    </location>
</feature>
<accession>A0A918E030</accession>
<reference evidence="4" key="1">
    <citation type="journal article" date="2014" name="Int. J. Syst. Evol. Microbiol.">
        <title>Complete genome sequence of Corynebacterium casei LMG S-19264T (=DSM 44701T), isolated from a smear-ripened cheese.</title>
        <authorList>
            <consortium name="US DOE Joint Genome Institute (JGI-PGF)"/>
            <person name="Walter F."/>
            <person name="Albersmeier A."/>
            <person name="Kalinowski J."/>
            <person name="Ruckert C."/>
        </authorList>
    </citation>
    <scope>NUCLEOTIDE SEQUENCE</scope>
    <source>
        <strain evidence="4">CGMCC 4.7201</strain>
    </source>
</reference>
<feature type="region of interest" description="Disordered" evidence="1">
    <location>
        <begin position="67"/>
        <end position="88"/>
    </location>
</feature>
<evidence type="ECO:0000313" key="5">
    <source>
        <dbReference type="Proteomes" id="UP000641932"/>
    </source>
</evidence>
<dbReference type="InterPro" id="IPR036366">
    <property type="entry name" value="PGBDSf"/>
</dbReference>
<feature type="compositionally biased region" description="Gly residues" evidence="1">
    <location>
        <begin position="272"/>
        <end position="287"/>
    </location>
</feature>
<dbReference type="EMBL" id="BMMS01000020">
    <property type="protein sequence ID" value="GGO93334.1"/>
    <property type="molecule type" value="Genomic_DNA"/>
</dbReference>
<evidence type="ECO:0000256" key="2">
    <source>
        <dbReference type="SAM" id="SignalP"/>
    </source>
</evidence>
<keyword evidence="2" id="KW-0732">Signal</keyword>
<name>A0A918E030_9ACTN</name>
<evidence type="ECO:0000256" key="1">
    <source>
        <dbReference type="SAM" id="MobiDB-lite"/>
    </source>
</evidence>
<dbReference type="InterPro" id="IPR036365">
    <property type="entry name" value="PGBD-like_sf"/>
</dbReference>